<gene>
    <name evidence="1" type="ORF">LMF89_15310</name>
</gene>
<evidence type="ECO:0000313" key="1">
    <source>
        <dbReference type="EMBL" id="MCC5466714.1"/>
    </source>
</evidence>
<accession>A0ABS8HU61</accession>
<dbReference type="RefSeq" id="WP_229535834.1">
    <property type="nucleotide sequence ID" value="NZ_JAJHJB010000022.1"/>
</dbReference>
<name>A0ABS8HU61_9FIRM</name>
<dbReference type="Proteomes" id="UP001165492">
    <property type="component" value="Unassembled WGS sequence"/>
</dbReference>
<protein>
    <submittedName>
        <fullName evidence="1">Uncharacterized protein</fullName>
    </submittedName>
</protein>
<reference evidence="1" key="1">
    <citation type="submission" date="2021-11" db="EMBL/GenBank/DDBJ databases">
        <title>Description of a new species Pelosinus isolated from the bottom sediments of Lake Baikal.</title>
        <authorList>
            <person name="Zakharyuk A."/>
        </authorList>
    </citation>
    <scope>NUCLEOTIDE SEQUENCE</scope>
    <source>
        <strain evidence="1">Bkl1</strain>
    </source>
</reference>
<evidence type="ECO:0000313" key="2">
    <source>
        <dbReference type="Proteomes" id="UP001165492"/>
    </source>
</evidence>
<organism evidence="1 2">
    <name type="scientific">Pelosinus baikalensis</name>
    <dbReference type="NCBI Taxonomy" id="2892015"/>
    <lineage>
        <taxon>Bacteria</taxon>
        <taxon>Bacillati</taxon>
        <taxon>Bacillota</taxon>
        <taxon>Negativicutes</taxon>
        <taxon>Selenomonadales</taxon>
        <taxon>Sporomusaceae</taxon>
        <taxon>Pelosinus</taxon>
    </lineage>
</organism>
<comment type="caution">
    <text evidence="1">The sequence shown here is derived from an EMBL/GenBank/DDBJ whole genome shotgun (WGS) entry which is preliminary data.</text>
</comment>
<dbReference type="EMBL" id="JAJHJB010000022">
    <property type="protein sequence ID" value="MCC5466714.1"/>
    <property type="molecule type" value="Genomic_DNA"/>
</dbReference>
<sequence length="288" mass="33741">MSIPIVFMHYGDSEYLQYSLLQAKKSNKDSDIILIGDDSNNKYSFVKHANINDSQSGQDFAKIYQHMSFNDYSYELFCIQRWFMLRDFMAKHQISRCYHQDSDVMLYEDISMENVANSDFAFCGGISGGIAFINNFEALDGFCKFITAFYTVEPLTEELKKIYQMVIKHVPDAGISDMIFINLYCNTRQHPEKIFDLSIIENNAVFDLNVNLTNEYEQWHGRKKIYFTTKGVLCKNLLLNTFIKFKALHFQGEAKMFMKYFVQKTPEECIIPITFDYSSCQWQEVHNL</sequence>
<keyword evidence="2" id="KW-1185">Reference proteome</keyword>
<proteinExistence type="predicted"/>